<gene>
    <name evidence="2" type="ORF">B4U79_01678</name>
</gene>
<evidence type="ECO:0000313" key="3">
    <source>
        <dbReference type="Proteomes" id="UP000285301"/>
    </source>
</evidence>
<keyword evidence="3" id="KW-1185">Reference proteome</keyword>
<accession>A0A3S3P9E2</accession>
<sequence length="143" mass="16420">MSRKASFIEIENVPKTVVKNGEYNKLKLEDYIYELQSRDMHANNTTNGDEIVCKESSDQQQTLTPESLAAQLAQKEKDLILAAELGKALLERNEDLTRANERITEEYSHKLEVRRNLASFELIFGFTLCCKVYKNALNLFEIS</sequence>
<evidence type="ECO:0000256" key="1">
    <source>
        <dbReference type="ARBA" id="ARBA00023054"/>
    </source>
</evidence>
<organism evidence="2 3">
    <name type="scientific">Dinothrombium tinctorium</name>
    <dbReference type="NCBI Taxonomy" id="1965070"/>
    <lineage>
        <taxon>Eukaryota</taxon>
        <taxon>Metazoa</taxon>
        <taxon>Ecdysozoa</taxon>
        <taxon>Arthropoda</taxon>
        <taxon>Chelicerata</taxon>
        <taxon>Arachnida</taxon>
        <taxon>Acari</taxon>
        <taxon>Acariformes</taxon>
        <taxon>Trombidiformes</taxon>
        <taxon>Prostigmata</taxon>
        <taxon>Anystina</taxon>
        <taxon>Parasitengona</taxon>
        <taxon>Trombidioidea</taxon>
        <taxon>Trombidiidae</taxon>
        <taxon>Dinothrombium</taxon>
    </lineage>
</organism>
<dbReference type="InterPro" id="IPR051149">
    <property type="entry name" value="Spindly/BICDR_Dynein_Adapter"/>
</dbReference>
<dbReference type="Proteomes" id="UP000285301">
    <property type="component" value="Unassembled WGS sequence"/>
</dbReference>
<dbReference type="STRING" id="1965070.A0A3S3P9E2"/>
<dbReference type="EMBL" id="NCKU01000034">
    <property type="protein sequence ID" value="RWS17799.1"/>
    <property type="molecule type" value="Genomic_DNA"/>
</dbReference>
<name>A0A3S3P9E2_9ACAR</name>
<reference evidence="2 3" key="1">
    <citation type="journal article" date="2018" name="Gigascience">
        <title>Genomes of trombidid mites reveal novel predicted allergens and laterally-transferred genes associated with secondary metabolism.</title>
        <authorList>
            <person name="Dong X."/>
            <person name="Chaisiri K."/>
            <person name="Xia D."/>
            <person name="Armstrong S.D."/>
            <person name="Fang Y."/>
            <person name="Donnelly M.J."/>
            <person name="Kadowaki T."/>
            <person name="McGarry J.W."/>
            <person name="Darby A.C."/>
            <person name="Makepeace B.L."/>
        </authorList>
    </citation>
    <scope>NUCLEOTIDE SEQUENCE [LARGE SCALE GENOMIC DNA]</scope>
    <source>
        <strain evidence="2">UoL-WK</strain>
    </source>
</reference>
<comment type="caution">
    <text evidence="2">The sequence shown here is derived from an EMBL/GenBank/DDBJ whole genome shotgun (WGS) entry which is preliminary data.</text>
</comment>
<dbReference type="AlphaFoldDB" id="A0A3S3P9E2"/>
<dbReference type="PANTHER" id="PTHR32123">
    <property type="entry name" value="BICD FAMILY-LIKE CARGO ADAPTER"/>
    <property type="match status" value="1"/>
</dbReference>
<dbReference type="OrthoDB" id="9451547at2759"/>
<evidence type="ECO:0000313" key="2">
    <source>
        <dbReference type="EMBL" id="RWS17799.1"/>
    </source>
</evidence>
<dbReference type="PANTHER" id="PTHR32123:SF13">
    <property type="entry name" value="BICAUDAL D-RELATED PROTEIN HOMOLOG"/>
    <property type="match status" value="1"/>
</dbReference>
<protein>
    <submittedName>
        <fullName evidence="2">Uncharacterized protein</fullName>
    </submittedName>
</protein>
<proteinExistence type="predicted"/>
<keyword evidence="1" id="KW-0175">Coiled coil</keyword>